<evidence type="ECO:0000256" key="1">
    <source>
        <dbReference type="ARBA" id="ARBA00004193"/>
    </source>
</evidence>
<dbReference type="Gene3D" id="3.40.50.2300">
    <property type="match status" value="2"/>
</dbReference>
<evidence type="ECO:0000256" key="3">
    <source>
        <dbReference type="ARBA" id="ARBA00022448"/>
    </source>
</evidence>
<dbReference type="Pfam" id="PF02608">
    <property type="entry name" value="Bmp"/>
    <property type="match status" value="1"/>
</dbReference>
<name>A0A968G978_9SPIO</name>
<dbReference type="InterPro" id="IPR028082">
    <property type="entry name" value="Peripla_BP_I"/>
</dbReference>
<evidence type="ECO:0000256" key="5">
    <source>
        <dbReference type="ARBA" id="ARBA00022729"/>
    </source>
</evidence>
<keyword evidence="3" id="KW-0813">Transport</keyword>
<dbReference type="InterPro" id="IPR050957">
    <property type="entry name" value="BMP_lipoprotein"/>
</dbReference>
<dbReference type="PANTHER" id="PTHR34296:SF2">
    <property type="entry name" value="ABC TRANSPORTER GUANOSINE-BINDING PROTEIN NUPN"/>
    <property type="match status" value="1"/>
</dbReference>
<sequence length="376" mass="40967">MTKHARVQKIMMIMMGGLLLVGCNNKSVDTEYSSASHKNPSVIHITEAGGVDDNSFNASTWRGINQFYEGKSASQGKDFSYITTPTLAQMEENLLLATDKEPTLIIAAGFNFIHPLEKVARQHPEQYYMLIDGPEFHQLSNVKSAYFADEQSAFLVGALAALKSQEDGIKDPVFGFIGGMPGGVITRFEMGYLQGIKHILGNDARIVSYYADDWANPAKAKTVTQKWLNQYPELYAIFSAAGPTGNGTIAQVKEAYNKRTVWAIGVDSDQYQEGLVADGQSVVLTSAMKNADNAVYQTLVDLENGHFAMGQYRYDLSNGGVGFSRTNAGAISENILEKMHLIEEEIVAGNIPVYATLAKVESAGLLGNYTTAAKDD</sequence>
<evidence type="ECO:0000256" key="6">
    <source>
        <dbReference type="ARBA" id="ARBA00023136"/>
    </source>
</evidence>
<keyword evidence="7" id="KW-0564">Palmitate</keyword>
<dbReference type="SUPFAM" id="SSF53822">
    <property type="entry name" value="Periplasmic binding protein-like I"/>
    <property type="match status" value="1"/>
</dbReference>
<keyword evidence="5" id="KW-0732">Signal</keyword>
<comment type="subcellular location">
    <subcellularLocation>
        <location evidence="1">Cell membrane</location>
        <topology evidence="1">Lipid-anchor</topology>
    </subcellularLocation>
</comment>
<dbReference type="InterPro" id="IPR003760">
    <property type="entry name" value="PnrA-like"/>
</dbReference>
<comment type="caution">
    <text evidence="10">The sequence shown here is derived from an EMBL/GenBank/DDBJ whole genome shotgun (WGS) entry which is preliminary data.</text>
</comment>
<evidence type="ECO:0000259" key="9">
    <source>
        <dbReference type="Pfam" id="PF02608"/>
    </source>
</evidence>
<feature type="domain" description="ABC transporter substrate-binding protein PnrA-like" evidence="9">
    <location>
        <begin position="43"/>
        <end position="355"/>
    </location>
</feature>
<dbReference type="RefSeq" id="WP_167700482.1">
    <property type="nucleotide sequence ID" value="NZ_CP118174.1"/>
</dbReference>
<dbReference type="CDD" id="cd06354">
    <property type="entry name" value="PBP1_PrnA-like"/>
    <property type="match status" value="1"/>
</dbReference>
<evidence type="ECO:0000256" key="2">
    <source>
        <dbReference type="ARBA" id="ARBA00008610"/>
    </source>
</evidence>
<evidence type="ECO:0000313" key="11">
    <source>
        <dbReference type="Proteomes" id="UP000711995"/>
    </source>
</evidence>
<evidence type="ECO:0000256" key="7">
    <source>
        <dbReference type="ARBA" id="ARBA00023139"/>
    </source>
</evidence>
<organism evidence="10 11">
    <name type="scientific">Entomospira entomophila</name>
    <dbReference type="NCBI Taxonomy" id="2719988"/>
    <lineage>
        <taxon>Bacteria</taxon>
        <taxon>Pseudomonadati</taxon>
        <taxon>Spirochaetota</taxon>
        <taxon>Spirochaetia</taxon>
        <taxon>Spirochaetales</taxon>
        <taxon>Spirochaetaceae</taxon>
        <taxon>Entomospira</taxon>
    </lineage>
</organism>
<keyword evidence="6" id="KW-0472">Membrane</keyword>
<dbReference type="PROSITE" id="PS51257">
    <property type="entry name" value="PROKAR_LIPOPROTEIN"/>
    <property type="match status" value="1"/>
</dbReference>
<protein>
    <submittedName>
        <fullName evidence="10">BMP family ABC transporter substrate-binding protein</fullName>
    </submittedName>
</protein>
<keyword evidence="11" id="KW-1185">Reference proteome</keyword>
<proteinExistence type="inferred from homology"/>
<evidence type="ECO:0000256" key="8">
    <source>
        <dbReference type="ARBA" id="ARBA00023288"/>
    </source>
</evidence>
<evidence type="ECO:0000313" key="10">
    <source>
        <dbReference type="EMBL" id="NIZ40895.1"/>
    </source>
</evidence>
<dbReference type="EMBL" id="JAATLJ010000001">
    <property type="protein sequence ID" value="NIZ40895.1"/>
    <property type="molecule type" value="Genomic_DNA"/>
</dbReference>
<reference evidence="10 11" key="1">
    <citation type="submission" date="2020-03" db="EMBL/GenBank/DDBJ databases">
        <title>Spirochaetal bacteria isolated from arthropods constitute a novel genus Entomospira genus novum within the order Spirochaetales.</title>
        <authorList>
            <person name="Grana-Miraglia L."/>
            <person name="Sikutova S."/>
            <person name="Fingerle V."/>
            <person name="Sing A."/>
            <person name="Castillo-Ramirez S."/>
            <person name="Margos G."/>
            <person name="Rudolf I."/>
        </authorList>
    </citation>
    <scope>NUCLEOTIDE SEQUENCE [LARGE SCALE GENOMIC DNA]</scope>
    <source>
        <strain evidence="10 11">BR193</strain>
    </source>
</reference>
<dbReference type="AlphaFoldDB" id="A0A968G978"/>
<keyword evidence="8" id="KW-0449">Lipoprotein</keyword>
<accession>A0A968G978</accession>
<gene>
    <name evidence="10" type="ORF">HCT14_05180</name>
</gene>
<dbReference type="GO" id="GO:0005886">
    <property type="term" value="C:plasma membrane"/>
    <property type="evidence" value="ECO:0007669"/>
    <property type="project" value="UniProtKB-SubCell"/>
</dbReference>
<keyword evidence="4" id="KW-1003">Cell membrane</keyword>
<dbReference type="PANTHER" id="PTHR34296">
    <property type="entry name" value="TRANSCRIPTIONAL ACTIVATOR PROTEIN MED"/>
    <property type="match status" value="1"/>
</dbReference>
<evidence type="ECO:0000256" key="4">
    <source>
        <dbReference type="ARBA" id="ARBA00022475"/>
    </source>
</evidence>
<comment type="similarity">
    <text evidence="2">Belongs to the BMP lipoprotein family.</text>
</comment>
<dbReference type="Proteomes" id="UP000711995">
    <property type="component" value="Unassembled WGS sequence"/>
</dbReference>